<evidence type="ECO:0000256" key="7">
    <source>
        <dbReference type="ARBA" id="ARBA00049183"/>
    </source>
</evidence>
<dbReference type="GO" id="GO:0009244">
    <property type="term" value="P:lipopolysaccharide core region biosynthetic process"/>
    <property type="evidence" value="ECO:0007669"/>
    <property type="project" value="UniProtKB-UniRule"/>
</dbReference>
<name>A0A411YXE6_9RHOB</name>
<proteinExistence type="inferred from homology"/>
<evidence type="ECO:0000256" key="2">
    <source>
        <dbReference type="ARBA" id="ARBA00004713"/>
    </source>
</evidence>
<comment type="catalytic activity">
    <reaction evidence="7 8">
        <text>lipid IVA (E. coli) + CMP-3-deoxy-beta-D-manno-octulosonate = alpha-Kdo-(2-&gt;6)-lipid IVA (E. coli) + CMP + H(+)</text>
        <dbReference type="Rhea" id="RHEA:28066"/>
        <dbReference type="ChEBI" id="CHEBI:15378"/>
        <dbReference type="ChEBI" id="CHEBI:58603"/>
        <dbReference type="ChEBI" id="CHEBI:60364"/>
        <dbReference type="ChEBI" id="CHEBI:60377"/>
        <dbReference type="ChEBI" id="CHEBI:85987"/>
        <dbReference type="EC" id="2.4.99.12"/>
    </reaction>
</comment>
<dbReference type="EC" id="2.4.99.12" evidence="3 8"/>
<sequence length="398" mass="42394">MVHSLGLTLYNLRPRRDPASGGGWPERPSGRLIWMHAPSAEAARGLLELAARLIEEDGLTVLLTCPEGLPARKGLVRVLPPDDRPAEARAFLDHWRPEIAIFSDGELRPAVLHEAAERGVQLMMVDGRAPYVLKDRNGWYPGLMRSALQGFAHVLTLDEASARAFRKGGAALSAVGVTGRMEENSAALPCLEAERAALAKLLATRPVWLAVGLPEPEEAAVIAAHRAAQSLAHRLLLIIAPEDPARAAALARRLADDEGWIVAERSEDQEPEADVEVFVADGMAELGLWYRLAPITFMGGSLAGQGCVRNPMEPAALGSAILYGPRPGVFGGTFGRLGAARAARPVGSATDLGEALSDLLSPDRAARLAQSAWMVASDGADVTERIIALVRNAVKDNA</sequence>
<dbReference type="InterPro" id="IPR038107">
    <property type="entry name" value="Glycos_transf_N_sf"/>
</dbReference>
<keyword evidence="8" id="KW-0472">Membrane</keyword>
<dbReference type="Gene3D" id="3.40.50.11720">
    <property type="entry name" value="3-Deoxy-D-manno-octulosonic-acid transferase, N-terminal domain"/>
    <property type="match status" value="1"/>
</dbReference>
<keyword evidence="8" id="KW-1003">Cell membrane</keyword>
<evidence type="ECO:0000313" key="11">
    <source>
        <dbReference type="Proteomes" id="UP000284547"/>
    </source>
</evidence>
<evidence type="ECO:0000256" key="6">
    <source>
        <dbReference type="ARBA" id="ARBA00031445"/>
    </source>
</evidence>
<comment type="caution">
    <text evidence="10">The sequence shown here is derived from an EMBL/GenBank/DDBJ whole genome shotgun (WGS) entry which is preliminary data.</text>
</comment>
<comment type="function">
    <text evidence="1 8">Involved in lipopolysaccharide (LPS) biosynthesis. Catalyzes the transfer of 3-deoxy-D-manno-octulosonate (Kdo) residue(s) from CMP-Kdo to lipid IV(A), the tetraacyldisaccharide-1,4'-bisphosphate precursor of lipid A.</text>
</comment>
<dbReference type="GO" id="GO:0009245">
    <property type="term" value="P:lipid A biosynthetic process"/>
    <property type="evidence" value="ECO:0007669"/>
    <property type="project" value="TreeGrafter"/>
</dbReference>
<accession>A0A411YXE6</accession>
<evidence type="ECO:0000259" key="9">
    <source>
        <dbReference type="Pfam" id="PF04413"/>
    </source>
</evidence>
<dbReference type="AlphaFoldDB" id="A0A411YXE6"/>
<comment type="subcellular location">
    <subcellularLocation>
        <location evidence="8">Cell membrane</location>
    </subcellularLocation>
</comment>
<evidence type="ECO:0000256" key="5">
    <source>
        <dbReference type="ARBA" id="ARBA00022679"/>
    </source>
</evidence>
<dbReference type="PANTHER" id="PTHR42755">
    <property type="entry name" value="3-DEOXY-MANNO-OCTULOSONATE CYTIDYLYLTRANSFERASE"/>
    <property type="match status" value="1"/>
</dbReference>
<dbReference type="UniPathway" id="UPA00958"/>
<organism evidence="10 11">
    <name type="scientific">Pseudotabrizicola alkalilacus</name>
    <dbReference type="NCBI Taxonomy" id="2305252"/>
    <lineage>
        <taxon>Bacteria</taxon>
        <taxon>Pseudomonadati</taxon>
        <taxon>Pseudomonadota</taxon>
        <taxon>Alphaproteobacteria</taxon>
        <taxon>Rhodobacterales</taxon>
        <taxon>Paracoccaceae</taxon>
        <taxon>Pseudotabrizicola</taxon>
    </lineage>
</organism>
<dbReference type="PANTHER" id="PTHR42755:SF1">
    <property type="entry name" value="3-DEOXY-D-MANNO-OCTULOSONIC ACID TRANSFERASE, MITOCHONDRIAL-RELATED"/>
    <property type="match status" value="1"/>
</dbReference>
<feature type="domain" description="3-deoxy-D-manno-octulosonic-acid transferase N-terminal" evidence="9">
    <location>
        <begin position="27"/>
        <end position="180"/>
    </location>
</feature>
<dbReference type="InterPro" id="IPR007507">
    <property type="entry name" value="Glycos_transf_N"/>
</dbReference>
<comment type="similarity">
    <text evidence="8">Belongs to the glycosyltransferase group 1 family.</text>
</comment>
<evidence type="ECO:0000256" key="4">
    <source>
        <dbReference type="ARBA" id="ARBA00019077"/>
    </source>
</evidence>
<dbReference type="Proteomes" id="UP000284547">
    <property type="component" value="Unassembled WGS sequence"/>
</dbReference>
<evidence type="ECO:0000256" key="1">
    <source>
        <dbReference type="ARBA" id="ARBA00003394"/>
    </source>
</evidence>
<comment type="pathway">
    <text evidence="2 8">Bacterial outer membrane biogenesis; LPS core biosynthesis.</text>
</comment>
<dbReference type="InterPro" id="IPR039901">
    <property type="entry name" value="Kdotransferase"/>
</dbReference>
<gene>
    <name evidence="10" type="ORF">D1012_19680</name>
</gene>
<dbReference type="GO" id="GO:0005886">
    <property type="term" value="C:plasma membrane"/>
    <property type="evidence" value="ECO:0007669"/>
    <property type="project" value="UniProtKB-SubCell"/>
</dbReference>
<dbReference type="RefSeq" id="WP_118155829.1">
    <property type="nucleotide sequence ID" value="NZ_QWEY01000015.1"/>
</dbReference>
<reference evidence="10 11" key="1">
    <citation type="submission" date="2018-08" db="EMBL/GenBank/DDBJ databases">
        <title>Flavobacterium tibetense sp. nov., isolated from a wetland YonghuCo on Tibetan Plateau.</title>
        <authorList>
            <person name="Phurbu D."/>
            <person name="Lu H."/>
            <person name="Xing P."/>
        </authorList>
    </citation>
    <scope>NUCLEOTIDE SEQUENCE [LARGE SCALE GENOMIC DNA]</scope>
    <source>
        <strain evidence="10 11">DJC</strain>
    </source>
</reference>
<dbReference type="OrthoDB" id="9789797at2"/>
<dbReference type="Pfam" id="PF04413">
    <property type="entry name" value="Glycos_transf_N"/>
    <property type="match status" value="1"/>
</dbReference>
<keyword evidence="11" id="KW-1185">Reference proteome</keyword>
<evidence type="ECO:0000256" key="8">
    <source>
        <dbReference type="RuleBase" id="RU365103"/>
    </source>
</evidence>
<dbReference type="Gene3D" id="3.40.50.2000">
    <property type="entry name" value="Glycogen Phosphorylase B"/>
    <property type="match status" value="1"/>
</dbReference>
<evidence type="ECO:0000256" key="3">
    <source>
        <dbReference type="ARBA" id="ARBA00012621"/>
    </source>
</evidence>
<keyword evidence="5 8" id="KW-0808">Transferase</keyword>
<evidence type="ECO:0000313" key="10">
    <source>
        <dbReference type="EMBL" id="RGP35458.1"/>
    </source>
</evidence>
<dbReference type="GO" id="GO:0043842">
    <property type="term" value="F:Kdo transferase activity"/>
    <property type="evidence" value="ECO:0007669"/>
    <property type="project" value="UniProtKB-EC"/>
</dbReference>
<dbReference type="EMBL" id="QWEY01000015">
    <property type="protein sequence ID" value="RGP35458.1"/>
    <property type="molecule type" value="Genomic_DNA"/>
</dbReference>
<protein>
    <recommendedName>
        <fullName evidence="4 8">3-deoxy-D-manno-octulosonic acid transferase</fullName>
        <shortName evidence="8">Kdo transferase</shortName>
        <ecNumber evidence="3 8">2.4.99.12</ecNumber>
    </recommendedName>
    <alternativeName>
        <fullName evidence="6 8">Lipid IV(A) 3-deoxy-D-manno-octulosonic acid transferase</fullName>
    </alternativeName>
</protein>
<keyword evidence="8" id="KW-0448">Lipopolysaccharide biosynthesis</keyword>